<dbReference type="EMBL" id="JAKMXF010000088">
    <property type="protein sequence ID" value="KAI6658581.1"/>
    <property type="molecule type" value="Genomic_DNA"/>
</dbReference>
<evidence type="ECO:0000313" key="3">
    <source>
        <dbReference type="Proteomes" id="UP001165289"/>
    </source>
</evidence>
<keyword evidence="3" id="KW-1185">Reference proteome</keyword>
<feature type="compositionally biased region" description="Low complexity" evidence="1">
    <location>
        <begin position="80"/>
        <end position="98"/>
    </location>
</feature>
<comment type="caution">
    <text evidence="2">The sequence shown here is derived from an EMBL/GenBank/DDBJ whole genome shotgun (WGS) entry which is preliminary data.</text>
</comment>
<evidence type="ECO:0000256" key="1">
    <source>
        <dbReference type="SAM" id="MobiDB-lite"/>
    </source>
</evidence>
<dbReference type="AlphaFoldDB" id="A0AAV7KAV8"/>
<feature type="compositionally biased region" description="Low complexity" evidence="1">
    <location>
        <begin position="21"/>
        <end position="41"/>
    </location>
</feature>
<proteinExistence type="predicted"/>
<accession>A0AAV7KAV8</accession>
<feature type="region of interest" description="Disordered" evidence="1">
    <location>
        <begin position="1"/>
        <end position="110"/>
    </location>
</feature>
<name>A0AAV7KAV8_9METZ</name>
<feature type="compositionally biased region" description="Basic and acidic residues" evidence="1">
    <location>
        <begin position="99"/>
        <end position="110"/>
    </location>
</feature>
<reference evidence="2 3" key="1">
    <citation type="journal article" date="2023" name="BMC Biol.">
        <title>The compact genome of the sponge Oopsacas minuta (Hexactinellida) is lacking key metazoan core genes.</title>
        <authorList>
            <person name="Santini S."/>
            <person name="Schenkelaars Q."/>
            <person name="Jourda C."/>
            <person name="Duchesne M."/>
            <person name="Belahbib H."/>
            <person name="Rocher C."/>
            <person name="Selva M."/>
            <person name="Riesgo A."/>
            <person name="Vervoort M."/>
            <person name="Leys S.P."/>
            <person name="Kodjabachian L."/>
            <person name="Le Bivic A."/>
            <person name="Borchiellini C."/>
            <person name="Claverie J.M."/>
            <person name="Renard E."/>
        </authorList>
    </citation>
    <scope>NUCLEOTIDE SEQUENCE [LARGE SCALE GENOMIC DNA]</scope>
    <source>
        <strain evidence="2">SPO-2</strain>
    </source>
</reference>
<protein>
    <submittedName>
        <fullName evidence="2">Uncharacterized protein</fullName>
    </submittedName>
</protein>
<feature type="compositionally biased region" description="Polar residues" evidence="1">
    <location>
        <begin position="51"/>
        <end position="73"/>
    </location>
</feature>
<gene>
    <name evidence="2" type="ORF">LOD99_15381</name>
</gene>
<sequence>MSQPPTKVVSAKDGAAKPTQSATKPAAKSTQSATKSAAKPTQSATKPAAKPTQSAAKPVTKPTQPATKSTPSAGSGFKSAVAQKKPTPVKKTTSTATADAKKDSKDAKQRVEDIEGAAKLLEKVKIEEQKVDEISIPLAQIANVIFDDKTQQIAKTNKWPLVLDKNGNVETFMRYRDVNFLDTFNPGDLEEKRLRLAFLGALRFGKEVVVNTHNQLTAMWGIFSEKLNAIHPTLLVDIMSRKIVEDDYYKNLAREEDSDEYTSMEFNKSQMYELNKKFKIVILTEDEVIEPFKCDWFIITVN</sequence>
<evidence type="ECO:0000313" key="2">
    <source>
        <dbReference type="EMBL" id="KAI6658581.1"/>
    </source>
</evidence>
<dbReference type="Proteomes" id="UP001165289">
    <property type="component" value="Unassembled WGS sequence"/>
</dbReference>
<organism evidence="2 3">
    <name type="scientific">Oopsacas minuta</name>
    <dbReference type="NCBI Taxonomy" id="111878"/>
    <lineage>
        <taxon>Eukaryota</taxon>
        <taxon>Metazoa</taxon>
        <taxon>Porifera</taxon>
        <taxon>Hexactinellida</taxon>
        <taxon>Hexasterophora</taxon>
        <taxon>Lyssacinosida</taxon>
        <taxon>Leucopsacidae</taxon>
        <taxon>Oopsacas</taxon>
    </lineage>
</organism>